<keyword evidence="4 6" id="KW-0030">Aminoacyl-tRNA synthetase</keyword>
<proteinExistence type="predicted"/>
<evidence type="ECO:0000256" key="1">
    <source>
        <dbReference type="ARBA" id="ARBA00022598"/>
    </source>
</evidence>
<protein>
    <submittedName>
        <fullName evidence="6">Arginyl tRNA synthetase N terminal domain-containing protein</fullName>
    </submittedName>
</protein>
<name>A0A1H3IIP6_9RHOB</name>
<evidence type="ECO:0000313" key="7">
    <source>
        <dbReference type="Proteomes" id="UP000199026"/>
    </source>
</evidence>
<evidence type="ECO:0000256" key="2">
    <source>
        <dbReference type="ARBA" id="ARBA00022741"/>
    </source>
</evidence>
<organism evidence="6 7">
    <name type="scientific">Lentibacter algarum</name>
    <dbReference type="NCBI Taxonomy" id="576131"/>
    <lineage>
        <taxon>Bacteria</taxon>
        <taxon>Pseudomonadati</taxon>
        <taxon>Pseudomonadota</taxon>
        <taxon>Alphaproteobacteria</taxon>
        <taxon>Rhodobacterales</taxon>
        <taxon>Roseobacteraceae</taxon>
        <taxon>Lentibacter</taxon>
    </lineage>
</organism>
<dbReference type="GO" id="GO:0004814">
    <property type="term" value="F:arginine-tRNA ligase activity"/>
    <property type="evidence" value="ECO:0007669"/>
    <property type="project" value="InterPro"/>
</dbReference>
<dbReference type="GO" id="GO:0005524">
    <property type="term" value="F:ATP binding"/>
    <property type="evidence" value="ECO:0007669"/>
    <property type="project" value="UniProtKB-KW"/>
</dbReference>
<dbReference type="Gene3D" id="3.30.1360.70">
    <property type="entry name" value="Arginyl tRNA synthetase N-terminal domain"/>
    <property type="match status" value="1"/>
</dbReference>
<keyword evidence="7" id="KW-1185">Reference proteome</keyword>
<keyword evidence="1" id="KW-0436">Ligase</keyword>
<dbReference type="EMBL" id="FNPR01000001">
    <property type="protein sequence ID" value="SDY27542.1"/>
    <property type="molecule type" value="Genomic_DNA"/>
</dbReference>
<dbReference type="STRING" id="576131.SAMN05444486_1011099"/>
<evidence type="ECO:0000256" key="3">
    <source>
        <dbReference type="ARBA" id="ARBA00022840"/>
    </source>
</evidence>
<gene>
    <name evidence="6" type="ORF">SAMN05444486_1011099</name>
</gene>
<accession>A0A1H3IIP6</accession>
<evidence type="ECO:0000256" key="4">
    <source>
        <dbReference type="ARBA" id="ARBA00023146"/>
    </source>
</evidence>
<dbReference type="Proteomes" id="UP000199026">
    <property type="component" value="Unassembled WGS sequence"/>
</dbReference>
<dbReference type="RefSeq" id="WP_089888455.1">
    <property type="nucleotide sequence ID" value="NZ_CALJFH010000026.1"/>
</dbReference>
<dbReference type="SMART" id="SM01016">
    <property type="entry name" value="Arg_tRNA_synt_N"/>
    <property type="match status" value="1"/>
</dbReference>
<dbReference type="SUPFAM" id="SSF47323">
    <property type="entry name" value="Anticodon-binding domain of a subclass of class I aminoacyl-tRNA synthetases"/>
    <property type="match status" value="1"/>
</dbReference>
<dbReference type="AlphaFoldDB" id="A0A1H3IIP6"/>
<dbReference type="GO" id="GO:0006420">
    <property type="term" value="P:arginyl-tRNA aminoacylation"/>
    <property type="evidence" value="ECO:0007669"/>
    <property type="project" value="InterPro"/>
</dbReference>
<keyword evidence="3" id="KW-0067">ATP-binding</keyword>
<evidence type="ECO:0000259" key="5">
    <source>
        <dbReference type="SMART" id="SM01016"/>
    </source>
</evidence>
<evidence type="ECO:0000313" key="6">
    <source>
        <dbReference type="EMBL" id="SDY27542.1"/>
    </source>
</evidence>
<dbReference type="Pfam" id="PF03485">
    <property type="entry name" value="Arg_tRNA_synt_N"/>
    <property type="match status" value="1"/>
</dbReference>
<dbReference type="InterPro" id="IPR009080">
    <property type="entry name" value="tRNAsynth_Ia_anticodon-bd"/>
</dbReference>
<feature type="domain" description="Arginyl tRNA synthetase N-terminal" evidence="5">
    <location>
        <begin position="8"/>
        <end position="93"/>
    </location>
</feature>
<reference evidence="6 7" key="1">
    <citation type="submission" date="2016-10" db="EMBL/GenBank/DDBJ databases">
        <authorList>
            <person name="de Groot N.N."/>
        </authorList>
    </citation>
    <scope>NUCLEOTIDE SEQUENCE [LARGE SCALE GENOMIC DNA]</scope>
    <source>
        <strain evidence="6 7">DSM 24677</strain>
    </source>
</reference>
<dbReference type="OrthoDB" id="9803211at2"/>
<sequence>MSRMGLYEQLDACVVGALAEITGREADFFRGFDCVAAKDALHGDVSINAALVMAKRLGVSPRALGADLAQALGGVKGIASASLAGAGFVNLRLEQDFITGVLGKAELLPKPRQGRLAICLDAPEDMRQRWTGEAAQAVARALGLEAEICDPSAATEGAEARLLPLIGPDASYGAATEQEWRGLLATFSDIWAASEAYEEVTLFAGIGGGFRAGLYEAALGDRACLRSTALAAADIPTLGGEHAELARLYVLCHRAERVLDLTERAHAKPERANPAFLLHYAASKLSALRGAEPVEVWDAATRRLALLVAGYARVLELAHDLGAPQRLALYLCEVAHLLLDAGAAAQDRGEKAICPRVIDACEVVFCSGFAIVGTKALDEIT</sequence>
<dbReference type="SUPFAM" id="SSF55190">
    <property type="entry name" value="Arginyl-tRNA synthetase (ArgRS), N-terminal 'additional' domain"/>
    <property type="match status" value="1"/>
</dbReference>
<dbReference type="InterPro" id="IPR036695">
    <property type="entry name" value="Arg-tRNA-synth_N_sf"/>
</dbReference>
<keyword evidence="2" id="KW-0547">Nucleotide-binding</keyword>
<dbReference type="GeneID" id="78123882"/>
<dbReference type="GO" id="GO:0005737">
    <property type="term" value="C:cytoplasm"/>
    <property type="evidence" value="ECO:0007669"/>
    <property type="project" value="InterPro"/>
</dbReference>
<dbReference type="InterPro" id="IPR005148">
    <property type="entry name" value="Arg-tRNA-synth_N"/>
</dbReference>